<reference evidence="1" key="1">
    <citation type="submission" date="2021-02" db="EMBL/GenBank/DDBJ databases">
        <authorList>
            <consortium name="DOE Joint Genome Institute"/>
            <person name="Ahrendt S."/>
            <person name="Looney B.P."/>
            <person name="Miyauchi S."/>
            <person name="Morin E."/>
            <person name="Drula E."/>
            <person name="Courty P.E."/>
            <person name="Chicoki N."/>
            <person name="Fauchery L."/>
            <person name="Kohler A."/>
            <person name="Kuo A."/>
            <person name="Labutti K."/>
            <person name="Pangilinan J."/>
            <person name="Lipzen A."/>
            <person name="Riley R."/>
            <person name="Andreopoulos W."/>
            <person name="He G."/>
            <person name="Johnson J."/>
            <person name="Barry K.W."/>
            <person name="Grigoriev I.V."/>
            <person name="Nagy L."/>
            <person name="Hibbett D."/>
            <person name="Henrissat B."/>
            <person name="Matheny P.B."/>
            <person name="Labbe J."/>
            <person name="Martin F."/>
        </authorList>
    </citation>
    <scope>NUCLEOTIDE SEQUENCE</scope>
    <source>
        <strain evidence="1">EC-137</strain>
    </source>
</reference>
<sequence length="527" mass="59339">MYDKTPVYPHHADLFWAYEPYKTIYVLQRILTTLFLVPCWIVYYGIMPRNRRPRPSWSLYQIVVVKFMKRISKVVEVAGVTWGTRDPTLEPEQVKLKETRFEWAPPLPKDLRTGFVHDEHVECKPVGMYVWPKDPHPSVLARKAAKSATEKATVPAPQPAKDGDDPEGAPADAPPRLIGVYLHGGGYCHYSAHESSGTSRVPRRLINDGYFQEIYAVEYRLLQHAPVPGALQDAAAVYAHLVLNELGAKKGEDGRYYIPEPSRRDKTHPPAEADEIPKGRHRTKIVLIGDSAGGNLVLALARWIRDEARLPPPDAMLLLSPSCDPSHTLPQVPASRRPRPHEETDYLLDTPEPRALLQRTFLGHHPPEFVYSPYISPSSEWVLSVFHGPAGLEDLQTVADIRQGNDTRAWREGPGEVAAHPNAIAAGPSDVAVGRTACTNPYIRDPSGQGLFTNFPRTLVVVGDAERLEREVLALERGMERDGVRVRMVWAKDGCHDLLILAYWDEKVREGIWREIARWVREIEAEP</sequence>
<organism evidence="1 2">
    <name type="scientific">Vararia minispora EC-137</name>
    <dbReference type="NCBI Taxonomy" id="1314806"/>
    <lineage>
        <taxon>Eukaryota</taxon>
        <taxon>Fungi</taxon>
        <taxon>Dikarya</taxon>
        <taxon>Basidiomycota</taxon>
        <taxon>Agaricomycotina</taxon>
        <taxon>Agaricomycetes</taxon>
        <taxon>Russulales</taxon>
        <taxon>Lachnocladiaceae</taxon>
        <taxon>Vararia</taxon>
    </lineage>
</organism>
<gene>
    <name evidence="1" type="ORF">K488DRAFT_48957</name>
</gene>
<accession>A0ACB8QMK1</accession>
<protein>
    <submittedName>
        <fullName evidence="1">Alpha/beta-hydrolase</fullName>
    </submittedName>
</protein>
<name>A0ACB8QMK1_9AGAM</name>
<dbReference type="Proteomes" id="UP000814128">
    <property type="component" value="Unassembled WGS sequence"/>
</dbReference>
<comment type="caution">
    <text evidence="1">The sequence shown here is derived from an EMBL/GenBank/DDBJ whole genome shotgun (WGS) entry which is preliminary data.</text>
</comment>
<proteinExistence type="predicted"/>
<dbReference type="EMBL" id="MU273534">
    <property type="protein sequence ID" value="KAI0032882.1"/>
    <property type="molecule type" value="Genomic_DNA"/>
</dbReference>
<keyword evidence="2" id="KW-1185">Reference proteome</keyword>
<reference evidence="1" key="2">
    <citation type="journal article" date="2022" name="New Phytol.">
        <title>Evolutionary transition to the ectomycorrhizal habit in the genomes of a hyperdiverse lineage of mushroom-forming fungi.</title>
        <authorList>
            <person name="Looney B."/>
            <person name="Miyauchi S."/>
            <person name="Morin E."/>
            <person name="Drula E."/>
            <person name="Courty P.E."/>
            <person name="Kohler A."/>
            <person name="Kuo A."/>
            <person name="LaButti K."/>
            <person name="Pangilinan J."/>
            <person name="Lipzen A."/>
            <person name="Riley R."/>
            <person name="Andreopoulos W."/>
            <person name="He G."/>
            <person name="Johnson J."/>
            <person name="Nolan M."/>
            <person name="Tritt A."/>
            <person name="Barry K.W."/>
            <person name="Grigoriev I.V."/>
            <person name="Nagy L.G."/>
            <person name="Hibbett D."/>
            <person name="Henrissat B."/>
            <person name="Matheny P.B."/>
            <person name="Labbe J."/>
            <person name="Martin F.M."/>
        </authorList>
    </citation>
    <scope>NUCLEOTIDE SEQUENCE</scope>
    <source>
        <strain evidence="1">EC-137</strain>
    </source>
</reference>
<evidence type="ECO:0000313" key="1">
    <source>
        <dbReference type="EMBL" id="KAI0032882.1"/>
    </source>
</evidence>
<evidence type="ECO:0000313" key="2">
    <source>
        <dbReference type="Proteomes" id="UP000814128"/>
    </source>
</evidence>